<keyword evidence="2" id="KW-1185">Reference proteome</keyword>
<name>A0ACC4EB35_PURLI</name>
<proteinExistence type="predicted"/>
<evidence type="ECO:0000313" key="1">
    <source>
        <dbReference type="EMBL" id="KAL3964994.1"/>
    </source>
</evidence>
<evidence type="ECO:0000313" key="2">
    <source>
        <dbReference type="Proteomes" id="UP001638806"/>
    </source>
</evidence>
<organism evidence="1 2">
    <name type="scientific">Purpureocillium lilacinum</name>
    <name type="common">Paecilomyces lilacinus</name>
    <dbReference type="NCBI Taxonomy" id="33203"/>
    <lineage>
        <taxon>Eukaryota</taxon>
        <taxon>Fungi</taxon>
        <taxon>Dikarya</taxon>
        <taxon>Ascomycota</taxon>
        <taxon>Pezizomycotina</taxon>
        <taxon>Sordariomycetes</taxon>
        <taxon>Hypocreomycetidae</taxon>
        <taxon>Hypocreales</taxon>
        <taxon>Ophiocordycipitaceae</taxon>
        <taxon>Purpureocillium</taxon>
    </lineage>
</organism>
<comment type="caution">
    <text evidence="1">The sequence shown here is derived from an EMBL/GenBank/DDBJ whole genome shotgun (WGS) entry which is preliminary data.</text>
</comment>
<gene>
    <name evidence="1" type="ORF">ACCO45_001998</name>
</gene>
<sequence>MSDDKFGPQLPGIFDFTILFEQSIFSLLPTCLFIALAPTRAYALLRRQTVVPTGKHLWLKALAITIYTALQIALLALWCLPSTPKTKTSIPAAILSIFEGATIFVISYNEHRKSIKPAALLDGYLLLSLILSVAPARSYLLRSDIPRAIAGVYITALVAKASLLVLEELPKKDAIEGAAPETIAGVVSRGVFWWLNKLLVAGARNVLGVDDIEAIEPKFDSRQLLNRLERAWENDAKQGKWALMKTTFLAYKWQFAAGILPRLCFAAFTFAQPFLINSVVNLIGATVLVYVGMAVSNALYHHLTYQLLTMYRGGLASLVYKKTIALRTTSIKESAPVTLMSTDIENIVNSGDAIHDIWASFIEIPVAIYLLSRHVGVVSLFILVPGFITSGAGALISPAMGPARVVWNKAIQERIGSVSNMLSQIKGVKMMGLTDFFHEKLRRSRIHELKLSVRFRWIIVQLNALAMASEDLTPVIIILAAIFWTKSDSGLSVAEAFTSISIISIAAQPLTNILISIVQLFGAIGCFTRLQEFLLLEEREEQREMAVSRFPSPPSTAGQATLRAEDGKDIDSVEKANDSDAIVAVSIEEASFVVGEDVEVLHDISIDFEAGAISMVVGRVGCGKSSLLRAIAGELAMKSGRVVSSFSSMAYCDQTPWLENRSIRDNILGQSPLDEKWLATVLEACALDEDVRMFPLGDLTLALARAVYSRKNLLLLDDVFSGLDNTTSRAVFQRLMGPSGLLRQSRATVILATNHVHFLAAADFITLLHEGKVLRSQVSYDSVDPSEWGVLDSDSDSYDSETEDRQVDDEKEQLKAQLSQKTRCRSQRQRPT</sequence>
<dbReference type="Proteomes" id="UP001638806">
    <property type="component" value="Unassembled WGS sequence"/>
</dbReference>
<protein>
    <submittedName>
        <fullName evidence="1">Uncharacterized protein</fullName>
    </submittedName>
</protein>
<reference evidence="1" key="1">
    <citation type="submission" date="2024-12" db="EMBL/GenBank/DDBJ databases">
        <title>Comparative genomics and development of molecular markers within Purpureocillium lilacinum and among Purpureocillium species.</title>
        <authorList>
            <person name="Yeh Z.-Y."/>
            <person name="Ni N.-T."/>
            <person name="Lo P.-H."/>
            <person name="Mushyakhwo K."/>
            <person name="Lin C.-F."/>
            <person name="Nai Y.-S."/>
        </authorList>
    </citation>
    <scope>NUCLEOTIDE SEQUENCE</scope>
    <source>
        <strain evidence="1">NCHU-NPUST-175</strain>
    </source>
</reference>
<accession>A0ACC4EB35</accession>
<dbReference type="EMBL" id="JBGNUJ010000002">
    <property type="protein sequence ID" value="KAL3964994.1"/>
    <property type="molecule type" value="Genomic_DNA"/>
</dbReference>